<dbReference type="SUPFAM" id="SSF74788">
    <property type="entry name" value="Cullin repeat-like"/>
    <property type="match status" value="1"/>
</dbReference>
<sequence>MAARGHVWRLTEAAAALRAVYEIEDEEMCFEGPLNDALLGLQELFEALLLRLKHPAPVDNDVAGAEGGTAGYELGTNDEVEAAARMAWRLTDNDCLDICLDIYVMTRYRRATKAMMRLKLVYLKSYTPDEIDAMEWESLESAMALWSPHFHVAIASVLIVERRLCMRMLEPLP</sequence>
<name>A0A811PY55_9POAL</name>
<dbReference type="AlphaFoldDB" id="A0A811PY55"/>
<dbReference type="Gene3D" id="1.20.1280.170">
    <property type="entry name" value="Exocyst complex component Exo70"/>
    <property type="match status" value="1"/>
</dbReference>
<evidence type="ECO:0000313" key="1">
    <source>
        <dbReference type="EMBL" id="CAD6251558.1"/>
    </source>
</evidence>
<dbReference type="Proteomes" id="UP000604825">
    <property type="component" value="Unassembled WGS sequence"/>
</dbReference>
<dbReference type="EMBL" id="CAJGYO010000008">
    <property type="protein sequence ID" value="CAD6251558.1"/>
    <property type="molecule type" value="Genomic_DNA"/>
</dbReference>
<dbReference type="InterPro" id="IPR016159">
    <property type="entry name" value="Cullin_repeat-like_dom_sf"/>
</dbReference>
<accession>A0A811PY55</accession>
<protein>
    <submittedName>
        <fullName evidence="1">Uncharacterized protein</fullName>
    </submittedName>
</protein>
<evidence type="ECO:0000313" key="2">
    <source>
        <dbReference type="Proteomes" id="UP000604825"/>
    </source>
</evidence>
<dbReference type="OrthoDB" id="1922221at2759"/>
<comment type="caution">
    <text evidence="1">The sequence shown here is derived from an EMBL/GenBank/DDBJ whole genome shotgun (WGS) entry which is preliminary data.</text>
</comment>
<keyword evidence="2" id="KW-1185">Reference proteome</keyword>
<organism evidence="1 2">
    <name type="scientific">Miscanthus lutarioriparius</name>
    <dbReference type="NCBI Taxonomy" id="422564"/>
    <lineage>
        <taxon>Eukaryota</taxon>
        <taxon>Viridiplantae</taxon>
        <taxon>Streptophyta</taxon>
        <taxon>Embryophyta</taxon>
        <taxon>Tracheophyta</taxon>
        <taxon>Spermatophyta</taxon>
        <taxon>Magnoliopsida</taxon>
        <taxon>Liliopsida</taxon>
        <taxon>Poales</taxon>
        <taxon>Poaceae</taxon>
        <taxon>PACMAD clade</taxon>
        <taxon>Panicoideae</taxon>
        <taxon>Andropogonodae</taxon>
        <taxon>Andropogoneae</taxon>
        <taxon>Saccharinae</taxon>
        <taxon>Miscanthus</taxon>
    </lineage>
</organism>
<reference evidence="1" key="1">
    <citation type="submission" date="2020-10" db="EMBL/GenBank/DDBJ databases">
        <authorList>
            <person name="Han B."/>
            <person name="Lu T."/>
            <person name="Zhao Q."/>
            <person name="Huang X."/>
            <person name="Zhao Y."/>
        </authorList>
    </citation>
    <scope>NUCLEOTIDE SEQUENCE</scope>
</reference>
<gene>
    <name evidence="1" type="ORF">NCGR_LOCUS35301</name>
</gene>
<proteinExistence type="predicted"/>